<dbReference type="InterPro" id="IPR050557">
    <property type="entry name" value="RTX_toxin/Mannuronan_C5-epim"/>
</dbReference>
<dbReference type="GO" id="GO:0005509">
    <property type="term" value="F:calcium ion binding"/>
    <property type="evidence" value="ECO:0007669"/>
    <property type="project" value="InterPro"/>
</dbReference>
<accession>A0A508X3Q7</accession>
<name>A0A508X3Q7_9HYPH</name>
<evidence type="ECO:0000256" key="2">
    <source>
        <dbReference type="ARBA" id="ARBA00022525"/>
    </source>
</evidence>
<dbReference type="GO" id="GO:0005576">
    <property type="term" value="C:extracellular region"/>
    <property type="evidence" value="ECO:0007669"/>
    <property type="project" value="UniProtKB-SubCell"/>
</dbReference>
<evidence type="ECO:0000313" key="4">
    <source>
        <dbReference type="EMBL" id="VTZ63561.1"/>
    </source>
</evidence>
<dbReference type="InterPro" id="IPR018511">
    <property type="entry name" value="Hemolysin-typ_Ca-bd_CS"/>
</dbReference>
<keyword evidence="2" id="KW-0964">Secreted</keyword>
<feature type="region of interest" description="Disordered" evidence="3">
    <location>
        <begin position="179"/>
        <end position="211"/>
    </location>
</feature>
<dbReference type="Gene3D" id="2.150.10.10">
    <property type="entry name" value="Serralysin-like metalloprotease, C-terminal"/>
    <property type="match status" value="10"/>
</dbReference>
<evidence type="ECO:0000256" key="3">
    <source>
        <dbReference type="SAM" id="MobiDB-lite"/>
    </source>
</evidence>
<dbReference type="EMBL" id="CABFNB010000118">
    <property type="protein sequence ID" value="VTZ63561.1"/>
    <property type="molecule type" value="Genomic_DNA"/>
</dbReference>
<gene>
    <name evidence="4" type="ORF">EMEDMD4_500117</name>
</gene>
<dbReference type="Proteomes" id="UP000507954">
    <property type="component" value="Unassembled WGS sequence"/>
</dbReference>
<proteinExistence type="predicted"/>
<reference evidence="4" key="1">
    <citation type="submission" date="2019-06" db="EMBL/GenBank/DDBJ databases">
        <authorList>
            <person name="Le Quere A."/>
            <person name="Colella S."/>
        </authorList>
    </citation>
    <scope>NUCLEOTIDE SEQUENCE</scope>
    <source>
        <strain evidence="4">EmedicaeMD41</strain>
    </source>
</reference>
<dbReference type="RefSeq" id="WP_180161918.1">
    <property type="nucleotide sequence ID" value="NZ_CABFNB010000118.1"/>
</dbReference>
<dbReference type="PANTHER" id="PTHR38340">
    <property type="entry name" value="S-LAYER PROTEIN"/>
    <property type="match status" value="1"/>
</dbReference>
<dbReference type="Pfam" id="PF00353">
    <property type="entry name" value="HemolysinCabind"/>
    <property type="match status" value="13"/>
</dbReference>
<dbReference type="InterPro" id="IPR001343">
    <property type="entry name" value="Hemolysn_Ca-bd"/>
</dbReference>
<dbReference type="PROSITE" id="PS00330">
    <property type="entry name" value="HEMOLYSIN_CALCIUM"/>
    <property type="match status" value="4"/>
</dbReference>
<comment type="subcellular location">
    <subcellularLocation>
        <location evidence="1">Secreted</location>
    </subcellularLocation>
</comment>
<protein>
    <submittedName>
        <fullName evidence="4">Hemolysin-type calcium-binding region</fullName>
    </submittedName>
</protein>
<dbReference type="PANTHER" id="PTHR38340:SF1">
    <property type="entry name" value="S-LAYER PROTEIN"/>
    <property type="match status" value="1"/>
</dbReference>
<organism evidence="4">
    <name type="scientific">Sinorhizobium medicae</name>
    <dbReference type="NCBI Taxonomy" id="110321"/>
    <lineage>
        <taxon>Bacteria</taxon>
        <taxon>Pseudomonadati</taxon>
        <taxon>Pseudomonadota</taxon>
        <taxon>Alphaproteobacteria</taxon>
        <taxon>Hyphomicrobiales</taxon>
        <taxon>Rhizobiaceae</taxon>
        <taxon>Sinorhizobium/Ensifer group</taxon>
        <taxon>Sinorhizobium</taxon>
    </lineage>
</organism>
<feature type="compositionally biased region" description="Gly residues" evidence="3">
    <location>
        <begin position="187"/>
        <end position="200"/>
    </location>
</feature>
<sequence length="1072" mass="105209">MAVINGTAGNNVLIGTDLDDTISGFGGDDFIQGLGGADVINGGAGVDTVDYREKTTSVVVTLTGGTAATVFINGVAEDTLANIENVYGGSGDDFITGDAQNNLFRGGGGNDVLDGGAGNDTADYTDKTTSVVVTLAGATPVTVFVNGIAEDTISNFENVYGGSGNDILTGDGRDNILRGEGGDDILNGGGGDDSLSGGDGNDTVDGGNGIDTFDLREKTSSVVVQLNGANAATVFVGGVAEDTIRNVENIVAGSADDTLIGDAAANKLSGARGNDWLVGGAGADILDGGEDSDTADYSDKQAAIVVALNGSNPVTVTVGGLAEDSIAKIENIVGGSGDDTITGDAAANTFRGGLGADVLDGGAGSDTVDFSDKAQSVVLTVNGAINAVATVGGAAEDTVRNIENIIGGSGNDQFTGDAAANTFRGGLGADVLDGGAGSDTADYSDRTSSLVVTLAGASPATVFVGGVAEDTLRNIENIIGGSGNDVFVGDGLQNVFDGGQGTDTVDYSGSAKGIGVTLNGANDAKVFVGNAAEDTLRNVENIIGSAFADVITGDSLANVLLGGGGGDILKGGAGQDAIDGGSGSDTIDFGDKTAAVVLTLAGVANTTATVGGVAEDTVRNIENIFGGAGADVLTGDGNSNTIRGGAGSDGLDGGAGVDTADYRDKVTSVVVTLSGANAAVVKVGGLNEDTIRNFENVAGGSAGDTLIGDDLANVLLGNDGADTLKGGLGSDVLDGGNGIDTADYLEKADAISVTLNGTTNATVLVGGVAEDVIRGVENILAGSGADTLVGDGASNTFRGALGADFIDGGAGSDTADYREKAAAVDVTLFGAGDSFVFVGGVAEDTIRNVENVFGGKGNDTLTGDDFVNTLNGNDGKDLLTGGGGADILDGGAASDTANYRDKSASVSVTLNGAASTAVIVGGVAEDTVRNIENVWGGTGNDSLSGDGNANLLSGGGGSDILSGGAGADIFQFDFALGASNVDMVLDFTAGDRLFLSKSVFTTLSGGSLASNQFYAAAGATEAQGSNQRVVYDTTTGALYYDADGNLSGHTAVQFAVLSTQPGLTAGDFVLVV</sequence>
<evidence type="ECO:0000256" key="1">
    <source>
        <dbReference type="ARBA" id="ARBA00004613"/>
    </source>
</evidence>
<dbReference type="PRINTS" id="PR00313">
    <property type="entry name" value="CABNDNGRPT"/>
</dbReference>
<dbReference type="SUPFAM" id="SSF51120">
    <property type="entry name" value="beta-Roll"/>
    <property type="match status" value="7"/>
</dbReference>
<dbReference type="InterPro" id="IPR011049">
    <property type="entry name" value="Serralysin-like_metalloprot_C"/>
</dbReference>
<dbReference type="AlphaFoldDB" id="A0A508X3Q7"/>